<evidence type="ECO:0000313" key="3">
    <source>
        <dbReference type="Proteomes" id="UP000075578"/>
    </source>
</evidence>
<sequence>MVSDQMSDLELINEVKTLIDEVIDNVPQKKDMGLSSLGSLIVFSLGCIIGFELFVFNLFMTSTVIISFVLLAFFFIIGFLIGVYLEKVDSLNSSKNSIFSNY</sequence>
<protein>
    <submittedName>
        <fullName evidence="2">Uncharacterized protein</fullName>
    </submittedName>
</protein>
<comment type="caution">
    <text evidence="2">The sequence shown here is derived from an EMBL/GenBank/DDBJ whole genome shotgun (WGS) entry which is preliminary data.</text>
</comment>
<accession>A0A150JBK7</accession>
<evidence type="ECO:0000313" key="2">
    <source>
        <dbReference type="EMBL" id="KYC54334.1"/>
    </source>
</evidence>
<dbReference type="AlphaFoldDB" id="A0A150JBK7"/>
<keyword evidence="1" id="KW-0812">Transmembrane</keyword>
<gene>
    <name evidence="2" type="ORF">AMQ74_00086</name>
</gene>
<reference evidence="2 3" key="1">
    <citation type="journal article" date="2016" name="ISME J.">
        <title>Chasing the elusive Euryarchaeota class WSA2: genomes reveal a uniquely fastidious methyl-reducing methanogen.</title>
        <authorList>
            <person name="Nobu M.K."/>
            <person name="Narihiro T."/>
            <person name="Kuroda K."/>
            <person name="Mei R."/>
            <person name="Liu W.T."/>
        </authorList>
    </citation>
    <scope>NUCLEOTIDE SEQUENCE [LARGE SCALE GENOMIC DNA]</scope>
    <source>
        <strain evidence="2">U1lsi0528_Bin089</strain>
    </source>
</reference>
<keyword evidence="1" id="KW-0472">Membrane</keyword>
<feature type="transmembrane region" description="Helical" evidence="1">
    <location>
        <begin position="37"/>
        <end position="59"/>
    </location>
</feature>
<proteinExistence type="predicted"/>
<organism evidence="2 3">
    <name type="scientific">Candidatus Methanofastidiosum methylothiophilum</name>
    <dbReference type="NCBI Taxonomy" id="1705564"/>
    <lineage>
        <taxon>Archaea</taxon>
        <taxon>Methanobacteriati</taxon>
        <taxon>Methanobacteriota</taxon>
        <taxon>Stenosarchaea group</taxon>
        <taxon>Candidatus Methanofastidiosia</taxon>
        <taxon>Candidatus Methanofastidiosales</taxon>
        <taxon>Candidatus Methanofastidiosaceae</taxon>
        <taxon>Candidatus Methanofastidiosum</taxon>
    </lineage>
</organism>
<dbReference type="EMBL" id="LNGD01000002">
    <property type="protein sequence ID" value="KYC54334.1"/>
    <property type="molecule type" value="Genomic_DNA"/>
</dbReference>
<name>A0A150JBK7_9EURY</name>
<keyword evidence="1" id="KW-1133">Transmembrane helix</keyword>
<feature type="transmembrane region" description="Helical" evidence="1">
    <location>
        <begin position="65"/>
        <end position="85"/>
    </location>
</feature>
<evidence type="ECO:0000256" key="1">
    <source>
        <dbReference type="SAM" id="Phobius"/>
    </source>
</evidence>
<dbReference type="Proteomes" id="UP000075578">
    <property type="component" value="Unassembled WGS sequence"/>
</dbReference>